<evidence type="ECO:0000313" key="2">
    <source>
        <dbReference type="Proteomes" id="UP000666562"/>
    </source>
</evidence>
<evidence type="ECO:0000313" key="1">
    <source>
        <dbReference type="EMBL" id="MBO8222582.1"/>
    </source>
</evidence>
<dbReference type="RefSeq" id="WP_100883468.1">
    <property type="nucleotide sequence ID" value="NZ_JAAORC010000001.1"/>
</dbReference>
<accession>A0A8I1X4K0</accession>
<comment type="caution">
    <text evidence="1">The sequence shown here is derived from an EMBL/GenBank/DDBJ whole genome shotgun (WGS) entry which is preliminary data.</text>
</comment>
<dbReference type="Proteomes" id="UP000666562">
    <property type="component" value="Unassembled WGS sequence"/>
</dbReference>
<dbReference type="EMBL" id="JAAORC010000001">
    <property type="protein sequence ID" value="MBO8222582.1"/>
    <property type="molecule type" value="Genomic_DNA"/>
</dbReference>
<name>A0A8I1X4K0_PROMR</name>
<organism evidence="1 2">
    <name type="scientific">Prochlorococcus marinus str. XMU1401</name>
    <dbReference type="NCBI Taxonomy" id="2052594"/>
    <lineage>
        <taxon>Bacteria</taxon>
        <taxon>Bacillati</taxon>
        <taxon>Cyanobacteriota</taxon>
        <taxon>Cyanophyceae</taxon>
        <taxon>Synechococcales</taxon>
        <taxon>Prochlorococcaceae</taxon>
        <taxon>Prochlorococcus</taxon>
    </lineage>
</organism>
<protein>
    <submittedName>
        <fullName evidence="1">Uncharacterized protein</fullName>
    </submittedName>
</protein>
<proteinExistence type="predicted"/>
<reference evidence="1" key="1">
    <citation type="submission" date="2020-03" db="EMBL/GenBank/DDBJ databases">
        <title>Genome differentiation and subclade ecological adaptation of Prochlorococcus HLII clade in the global ocean.</title>
        <authorList>
            <person name="Yan W."/>
            <person name="Fen X."/>
            <person name="Zhang W."/>
        </authorList>
    </citation>
    <scope>NUCLEOTIDE SEQUENCE</scope>
    <source>
        <strain evidence="1">XMU1401</strain>
    </source>
</reference>
<sequence>MAKHYLVAIEEKDEKLFRLFCEKNSKYAMAIGKETTSESVRLDYVVYILNVITNQIGKSLGMKDWDKLRYYLKRKFNEYCPGVANYSEFKYQYDLQFDDDLAYPVNKRINRR</sequence>
<gene>
    <name evidence="1" type="ORF">HA142_03565</name>
</gene>
<dbReference type="AlphaFoldDB" id="A0A8I1X4K0"/>